<organism evidence="2 3">
    <name type="scientific">Fermentimonas caenicola</name>
    <dbReference type="NCBI Taxonomy" id="1562970"/>
    <lineage>
        <taxon>Bacteria</taxon>
        <taxon>Pseudomonadati</taxon>
        <taxon>Bacteroidota</taxon>
        <taxon>Bacteroidia</taxon>
        <taxon>Bacteroidales</taxon>
        <taxon>Dysgonomonadaceae</taxon>
        <taxon>Fermentimonas</taxon>
    </lineage>
</organism>
<reference evidence="2 3" key="1">
    <citation type="submission" date="2014-08" db="EMBL/GenBank/DDBJ databases">
        <authorList>
            <person name="Wibberg D."/>
        </authorList>
    </citation>
    <scope>NUCLEOTIDE SEQUENCE [LARGE SCALE GENOMIC DNA]</scope>
    <source>
        <strain evidence="3">ING2-E5B</strain>
    </source>
</reference>
<keyword evidence="1" id="KW-0175">Coiled coil</keyword>
<evidence type="ECO:0000313" key="3">
    <source>
        <dbReference type="Proteomes" id="UP000032417"/>
    </source>
</evidence>
<dbReference type="AlphaFoldDB" id="A0A098BWD5"/>
<sequence length="284" mass="32719">MKKIWILFLVMGLIVSCTNVKESKEYKELQAQRDSLLMQSSDSEREAAEMMSVISDVEANFEKIREAEKYISTQSSQAGEMSQDTKQRVADNFKMISEILQRNKVQLEELNKKYSSSNKEVAALKNTISRLNREMQESSGRLAELQNELALKDEQIAQLSQDITSLALETEQQMITIQEQDRSLNTAYYVFGTANELKNQKILSGGFLQATRVMQDTFNKDYFLQIDIREVKEIPLYSKKGKLWSTHPEGTYEFVNGSDGNLIFHITDTQRFWSLTKYLIIEVS</sequence>
<proteinExistence type="predicted"/>
<dbReference type="EMBL" id="LN515532">
    <property type="protein sequence ID" value="CEA14975.1"/>
    <property type="molecule type" value="Genomic_DNA"/>
</dbReference>
<evidence type="ECO:0000256" key="1">
    <source>
        <dbReference type="SAM" id="Coils"/>
    </source>
</evidence>
<feature type="coiled-coil region" evidence="1">
    <location>
        <begin position="19"/>
        <end position="46"/>
    </location>
</feature>
<protein>
    <submittedName>
        <fullName evidence="2">Uncharacterized protein</fullName>
    </submittedName>
</protein>
<gene>
    <name evidence="2" type="ORF">ING2E5B_0205</name>
</gene>
<dbReference type="Gene3D" id="1.20.5.170">
    <property type="match status" value="1"/>
</dbReference>
<name>A0A098BWD5_9BACT</name>
<dbReference type="HOGENOM" id="CLU_959239_0_0_10"/>
<accession>A0A098BWD5</accession>
<dbReference type="STRING" id="1562970.ING2E5B_0205"/>
<dbReference type="PROSITE" id="PS51257">
    <property type="entry name" value="PROKAR_LIPOPROTEIN"/>
    <property type="match status" value="1"/>
</dbReference>
<dbReference type="Proteomes" id="UP000032417">
    <property type="component" value="Chromosome 1"/>
</dbReference>
<keyword evidence="3" id="KW-1185">Reference proteome</keyword>
<dbReference type="KEGG" id="pbt:ING2E5B_0205"/>
<feature type="coiled-coil region" evidence="1">
    <location>
        <begin position="100"/>
        <end position="162"/>
    </location>
</feature>
<dbReference type="OrthoDB" id="597123at2"/>
<evidence type="ECO:0000313" key="2">
    <source>
        <dbReference type="EMBL" id="CEA14975.1"/>
    </source>
</evidence>